<dbReference type="Proteomes" id="UP001054945">
    <property type="component" value="Unassembled WGS sequence"/>
</dbReference>
<proteinExistence type="predicted"/>
<reference evidence="1 2" key="1">
    <citation type="submission" date="2021-06" db="EMBL/GenBank/DDBJ databases">
        <title>Caerostris extrusa draft genome.</title>
        <authorList>
            <person name="Kono N."/>
            <person name="Arakawa K."/>
        </authorList>
    </citation>
    <scope>NUCLEOTIDE SEQUENCE [LARGE SCALE GENOMIC DNA]</scope>
</reference>
<gene>
    <name evidence="1" type="ORF">CEXT_77311</name>
</gene>
<dbReference type="EMBL" id="BPLR01012558">
    <property type="protein sequence ID" value="GIY54803.1"/>
    <property type="molecule type" value="Genomic_DNA"/>
</dbReference>
<organism evidence="1 2">
    <name type="scientific">Caerostris extrusa</name>
    <name type="common">Bark spider</name>
    <name type="synonym">Caerostris bankana</name>
    <dbReference type="NCBI Taxonomy" id="172846"/>
    <lineage>
        <taxon>Eukaryota</taxon>
        <taxon>Metazoa</taxon>
        <taxon>Ecdysozoa</taxon>
        <taxon>Arthropoda</taxon>
        <taxon>Chelicerata</taxon>
        <taxon>Arachnida</taxon>
        <taxon>Araneae</taxon>
        <taxon>Araneomorphae</taxon>
        <taxon>Entelegynae</taxon>
        <taxon>Araneoidea</taxon>
        <taxon>Araneidae</taxon>
        <taxon>Caerostris</taxon>
    </lineage>
</organism>
<accession>A0AAV4UAJ6</accession>
<evidence type="ECO:0000313" key="1">
    <source>
        <dbReference type="EMBL" id="GIY54803.1"/>
    </source>
</evidence>
<name>A0AAV4UAJ6_CAEEX</name>
<keyword evidence="2" id="KW-1185">Reference proteome</keyword>
<comment type="caution">
    <text evidence="1">The sequence shown here is derived from an EMBL/GenBank/DDBJ whole genome shotgun (WGS) entry which is preliminary data.</text>
</comment>
<evidence type="ECO:0000313" key="2">
    <source>
        <dbReference type="Proteomes" id="UP001054945"/>
    </source>
</evidence>
<dbReference type="AlphaFoldDB" id="A0AAV4UAJ6"/>
<sequence>MGKRRPREKEKKRKTKKRIRRIAAVRSLQPLPMVRPERKLSLRLIESCCRTLGKKNKRSLWKNHDTEFICFYETKRRRNVGKESNRIYIYIYINKRRTVERGEVVPTFESPLIAAGVQTEMSISTTVYGMPMGR</sequence>
<protein>
    <submittedName>
        <fullName evidence="1">Uncharacterized protein</fullName>
    </submittedName>
</protein>